<feature type="region of interest" description="Disordered" evidence="1">
    <location>
        <begin position="127"/>
        <end position="169"/>
    </location>
</feature>
<feature type="chain" id="PRO_5014271676" evidence="2">
    <location>
        <begin position="17"/>
        <end position="169"/>
    </location>
</feature>
<feature type="signal peptide" evidence="2">
    <location>
        <begin position="1"/>
        <end position="16"/>
    </location>
</feature>
<gene>
    <name evidence="3" type="primary">105262518</name>
    <name evidence="4" type="synonym">105262526</name>
</gene>
<protein>
    <submittedName>
        <fullName evidence="3">Uncharacterized protein</fullName>
    </submittedName>
</protein>
<feature type="compositionally biased region" description="Basic and acidic residues" evidence="1">
    <location>
        <begin position="159"/>
        <end position="169"/>
    </location>
</feature>
<reference evidence="3" key="1">
    <citation type="submission" date="2020-05" db="UniProtKB">
        <authorList>
            <consortium name="EnsemblMetazoa"/>
        </authorList>
    </citation>
    <scope>IDENTIFICATION</scope>
    <source>
        <strain evidence="3">Aabys</strain>
    </source>
</reference>
<organism evidence="3">
    <name type="scientific">Musca domestica</name>
    <name type="common">House fly</name>
    <dbReference type="NCBI Taxonomy" id="7370"/>
    <lineage>
        <taxon>Eukaryota</taxon>
        <taxon>Metazoa</taxon>
        <taxon>Ecdysozoa</taxon>
        <taxon>Arthropoda</taxon>
        <taxon>Hexapoda</taxon>
        <taxon>Insecta</taxon>
        <taxon>Pterygota</taxon>
        <taxon>Neoptera</taxon>
        <taxon>Endopterygota</taxon>
        <taxon>Diptera</taxon>
        <taxon>Brachycera</taxon>
        <taxon>Muscomorpha</taxon>
        <taxon>Muscoidea</taxon>
        <taxon>Muscidae</taxon>
        <taxon>Musca</taxon>
    </lineage>
</organism>
<dbReference type="eggNOG" id="ENOG502S72V">
    <property type="taxonomic scope" value="Eukaryota"/>
</dbReference>
<dbReference type="VEuPathDB" id="VectorBase:MDOMA2_001162"/>
<dbReference type="VEuPathDB" id="VectorBase:MDOA016082"/>
<dbReference type="EnsemblMetazoa" id="MDOA016082-RA">
    <property type="protein sequence ID" value="MDOA016082-PA"/>
    <property type="gene ID" value="MDOA016082"/>
</dbReference>
<sequence>MNILVIFLAGLLAIQAATVPLNVTHTVSTQVLAGKQDNVEVPAVVVEVTKDNKVVGQAVPTPVPNVVDVVMPTKLPLPVTTKPTAKVTVKPGLSIIPPTLPTVVVDHVVKQRSVDDDNHWAGVHWGDDDDWDNKNDNGKDAGHNANWNLKGNKHGMHKRSSDWNDHGNW</sequence>
<keyword evidence="2" id="KW-0732">Signal</keyword>
<proteinExistence type="predicted"/>
<accession>A0A1I8NL15</accession>
<name>A0A1I8NL15_MUSDO</name>
<dbReference type="RefSeq" id="XP_011296051.2">
    <property type="nucleotide sequence ID" value="XM_011297749.3"/>
</dbReference>
<dbReference type="EnsemblMetazoa" id="MDOA016855-RA">
    <property type="protein sequence ID" value="MDOA016855-PA"/>
    <property type="gene ID" value="MDOA016855"/>
</dbReference>
<dbReference type="VEuPathDB" id="VectorBase:MDOA016855"/>
<evidence type="ECO:0000256" key="1">
    <source>
        <dbReference type="SAM" id="MobiDB-lite"/>
    </source>
</evidence>
<dbReference type="KEGG" id="mde:105262526"/>
<evidence type="ECO:0000313" key="4">
    <source>
        <dbReference type="EnsemblMetazoa" id="MDOA016855-PA"/>
    </source>
</evidence>
<feature type="compositionally biased region" description="Basic and acidic residues" evidence="1">
    <location>
        <begin position="132"/>
        <end position="142"/>
    </location>
</feature>
<dbReference type="OrthoDB" id="8028076at2759"/>
<dbReference type="AlphaFoldDB" id="A0A1I8NL15"/>
<evidence type="ECO:0000256" key="2">
    <source>
        <dbReference type="SAM" id="SignalP"/>
    </source>
</evidence>
<evidence type="ECO:0000313" key="3">
    <source>
        <dbReference type="EnsemblMetazoa" id="MDOA016082-PA"/>
    </source>
</evidence>